<sequence>MGWLIRLAILCAFVARYYTPVVHFFTVLGVTRTPTPAVRLATEPSFVKIEDTVVCEDLHYYEPAGKIFTACEDRYASRFEWFPPLGNVKGTGDTVGSLHVVDPKNFQGPFVTHGIDVIADPSQSSAVYIFAVNHLPNPKYDGTEHTFKARSQIELFHHVLGTGVARHVRSIRHPRIITPNDVYAESPSSFYVTNDHYYRHGLKRLVEDMYPLAQWTNVVHVRLDQLESVDAEARINATTALTGIRNSNGIGRGQNEEEVLVCSAIGGIMYRAQADSESRSISIVDEIRFDSTIDNPSYFVDPYRTPSDDASGYVLAGLLGAANLTRSHADSNARDGVMVWHVRRKPMANGTTSADWETHLIFEDDGSNIHTGSSAVMVPTDSAKRARLFVTGFASENVVAVEVEL</sequence>
<accession>A0ACC3B8L6</accession>
<protein>
    <submittedName>
        <fullName evidence="1">Uncharacterized protein</fullName>
    </submittedName>
</protein>
<evidence type="ECO:0000313" key="1">
    <source>
        <dbReference type="EMBL" id="KAK1146674.1"/>
    </source>
</evidence>
<organism evidence="1 2">
    <name type="scientific">Aspergillus melleus</name>
    <dbReference type="NCBI Taxonomy" id="138277"/>
    <lineage>
        <taxon>Eukaryota</taxon>
        <taxon>Fungi</taxon>
        <taxon>Dikarya</taxon>
        <taxon>Ascomycota</taxon>
        <taxon>Pezizomycotina</taxon>
        <taxon>Eurotiomycetes</taxon>
        <taxon>Eurotiomycetidae</taxon>
        <taxon>Eurotiales</taxon>
        <taxon>Aspergillaceae</taxon>
        <taxon>Aspergillus</taxon>
        <taxon>Aspergillus subgen. Circumdati</taxon>
    </lineage>
</organism>
<name>A0ACC3B8L6_9EURO</name>
<proteinExistence type="predicted"/>
<evidence type="ECO:0000313" key="2">
    <source>
        <dbReference type="Proteomes" id="UP001177260"/>
    </source>
</evidence>
<gene>
    <name evidence="1" type="ORF">N8T08_002747</name>
</gene>
<keyword evidence="2" id="KW-1185">Reference proteome</keyword>
<comment type="caution">
    <text evidence="1">The sequence shown here is derived from an EMBL/GenBank/DDBJ whole genome shotgun (WGS) entry which is preliminary data.</text>
</comment>
<reference evidence="1 2" key="1">
    <citation type="journal article" date="2023" name="ACS Omega">
        <title>Identification of the Neoaspergillic Acid Biosynthesis Gene Cluster by Establishing an In Vitro CRISPR-Ribonucleoprotein Genetic System in Aspergillus melleus.</title>
        <authorList>
            <person name="Yuan B."/>
            <person name="Grau M.F."/>
            <person name="Murata R.M."/>
            <person name="Torok T."/>
            <person name="Venkateswaran K."/>
            <person name="Stajich J.E."/>
            <person name="Wang C.C.C."/>
        </authorList>
    </citation>
    <scope>NUCLEOTIDE SEQUENCE [LARGE SCALE GENOMIC DNA]</scope>
    <source>
        <strain evidence="1 2">IMV 1140</strain>
    </source>
</reference>
<dbReference type="Proteomes" id="UP001177260">
    <property type="component" value="Unassembled WGS sequence"/>
</dbReference>
<dbReference type="EMBL" id="JAOPJF010000016">
    <property type="protein sequence ID" value="KAK1146674.1"/>
    <property type="molecule type" value="Genomic_DNA"/>
</dbReference>